<dbReference type="Proteomes" id="UP000032141">
    <property type="component" value="Chromosome C1"/>
</dbReference>
<accession>A0A0D3AC33</accession>
<feature type="compositionally biased region" description="Basic and acidic residues" evidence="1">
    <location>
        <begin position="125"/>
        <end position="140"/>
    </location>
</feature>
<organism evidence="2 3">
    <name type="scientific">Brassica oleracea var. oleracea</name>
    <dbReference type="NCBI Taxonomy" id="109376"/>
    <lineage>
        <taxon>Eukaryota</taxon>
        <taxon>Viridiplantae</taxon>
        <taxon>Streptophyta</taxon>
        <taxon>Embryophyta</taxon>
        <taxon>Tracheophyta</taxon>
        <taxon>Spermatophyta</taxon>
        <taxon>Magnoliopsida</taxon>
        <taxon>eudicotyledons</taxon>
        <taxon>Gunneridae</taxon>
        <taxon>Pentapetalae</taxon>
        <taxon>rosids</taxon>
        <taxon>malvids</taxon>
        <taxon>Brassicales</taxon>
        <taxon>Brassicaceae</taxon>
        <taxon>Brassiceae</taxon>
        <taxon>Brassica</taxon>
    </lineage>
</organism>
<evidence type="ECO:0000313" key="3">
    <source>
        <dbReference type="Proteomes" id="UP000032141"/>
    </source>
</evidence>
<keyword evidence="3" id="KW-1185">Reference proteome</keyword>
<protein>
    <submittedName>
        <fullName evidence="2">Uncharacterized protein</fullName>
    </submittedName>
</protein>
<feature type="region of interest" description="Disordered" evidence="1">
    <location>
        <begin position="121"/>
        <end position="147"/>
    </location>
</feature>
<name>A0A0D3AC33_BRAOL</name>
<reference evidence="2" key="2">
    <citation type="submission" date="2015-03" db="UniProtKB">
        <authorList>
            <consortium name="EnsemblPlants"/>
        </authorList>
    </citation>
    <scope>IDENTIFICATION</scope>
</reference>
<reference evidence="2 3" key="1">
    <citation type="journal article" date="2014" name="Genome Biol.">
        <title>Transcriptome and methylome profiling reveals relics of genome dominance in the mesopolyploid Brassica oleracea.</title>
        <authorList>
            <person name="Parkin I.A."/>
            <person name="Koh C."/>
            <person name="Tang H."/>
            <person name="Robinson S.J."/>
            <person name="Kagale S."/>
            <person name="Clarke W.E."/>
            <person name="Town C.D."/>
            <person name="Nixon J."/>
            <person name="Krishnakumar V."/>
            <person name="Bidwell S.L."/>
            <person name="Denoeud F."/>
            <person name="Belcram H."/>
            <person name="Links M.G."/>
            <person name="Just J."/>
            <person name="Clarke C."/>
            <person name="Bender T."/>
            <person name="Huebert T."/>
            <person name="Mason A.S."/>
            <person name="Pires J.C."/>
            <person name="Barker G."/>
            <person name="Moore J."/>
            <person name="Walley P.G."/>
            <person name="Manoli S."/>
            <person name="Batley J."/>
            <person name="Edwards D."/>
            <person name="Nelson M.N."/>
            <person name="Wang X."/>
            <person name="Paterson A.H."/>
            <person name="King G."/>
            <person name="Bancroft I."/>
            <person name="Chalhoub B."/>
            <person name="Sharpe A.G."/>
        </authorList>
    </citation>
    <scope>NUCLEOTIDE SEQUENCE</scope>
    <source>
        <strain evidence="2 3">cv. TO1000</strain>
    </source>
</reference>
<evidence type="ECO:0000313" key="2">
    <source>
        <dbReference type="EnsemblPlants" id="Bo1g108920.1"/>
    </source>
</evidence>
<dbReference type="Gramene" id="Bo1g108920.1">
    <property type="protein sequence ID" value="Bo1g108920.1"/>
    <property type="gene ID" value="Bo1g108920"/>
</dbReference>
<sequence length="189" mass="21553">MKYVICAKRLGSKGSTQPLTRYRCKASNRTRRTVRLNSRNNFSRTISREQGRTSRVAIGTDHFMHHLLLHVNSWLDVDPLEQIQLELDEEGTEILNESSHLDTVITTAKRPRKENCWAIRTKRVGTNDREQGNNRSDSSKVSKTSKGLWTSMDPSSLAILHDILHPLQTLNSTLVLTDKDALTNVMMKL</sequence>
<dbReference type="AlphaFoldDB" id="A0A0D3AC33"/>
<proteinExistence type="predicted"/>
<evidence type="ECO:0000256" key="1">
    <source>
        <dbReference type="SAM" id="MobiDB-lite"/>
    </source>
</evidence>
<dbReference type="HOGENOM" id="CLU_1436288_0_0_1"/>
<dbReference type="EnsemblPlants" id="Bo1g108920.1">
    <property type="protein sequence ID" value="Bo1g108920.1"/>
    <property type="gene ID" value="Bo1g108920"/>
</dbReference>